<evidence type="ECO:0000256" key="1">
    <source>
        <dbReference type="ARBA" id="ARBA00004651"/>
    </source>
</evidence>
<feature type="transmembrane region" description="Helical" evidence="6">
    <location>
        <begin position="9"/>
        <end position="27"/>
    </location>
</feature>
<gene>
    <name evidence="7" type="ORF">C3942_20455</name>
</gene>
<dbReference type="Proteomes" id="UP000238220">
    <property type="component" value="Unassembled WGS sequence"/>
</dbReference>
<dbReference type="GO" id="GO:0005886">
    <property type="term" value="C:plasma membrane"/>
    <property type="evidence" value="ECO:0007669"/>
    <property type="project" value="UniProtKB-SubCell"/>
</dbReference>
<evidence type="ECO:0000313" key="8">
    <source>
        <dbReference type="Proteomes" id="UP000238220"/>
    </source>
</evidence>
<keyword evidence="8" id="KW-1185">Reference proteome</keyword>
<keyword evidence="3 6" id="KW-0812">Transmembrane</keyword>
<evidence type="ECO:0008006" key="9">
    <source>
        <dbReference type="Google" id="ProtNLM"/>
    </source>
</evidence>
<feature type="transmembrane region" description="Helical" evidence="6">
    <location>
        <begin position="39"/>
        <end position="61"/>
    </location>
</feature>
<name>A0A2S5TAP0_9GAMM</name>
<comment type="caution">
    <text evidence="7">The sequence shown here is derived from an EMBL/GenBank/DDBJ whole genome shotgun (WGS) entry which is preliminary data.</text>
</comment>
<evidence type="ECO:0000256" key="2">
    <source>
        <dbReference type="ARBA" id="ARBA00022475"/>
    </source>
</evidence>
<dbReference type="InterPro" id="IPR005171">
    <property type="entry name" value="Cyt_c_oxidase_su4_prok"/>
</dbReference>
<keyword evidence="4 6" id="KW-1133">Transmembrane helix</keyword>
<dbReference type="Pfam" id="PF03626">
    <property type="entry name" value="COX4_pro"/>
    <property type="match status" value="1"/>
</dbReference>
<dbReference type="EMBL" id="PSNW01000016">
    <property type="protein sequence ID" value="PPE72070.1"/>
    <property type="molecule type" value="Genomic_DNA"/>
</dbReference>
<comment type="subcellular location">
    <subcellularLocation>
        <location evidence="1">Cell membrane</location>
        <topology evidence="1">Multi-pass membrane protein</topology>
    </subcellularLocation>
</comment>
<evidence type="ECO:0000256" key="5">
    <source>
        <dbReference type="ARBA" id="ARBA00023136"/>
    </source>
</evidence>
<protein>
    <recommendedName>
        <fullName evidence="9">Prokaryotic cytochrome C oxidase subunit IV family protein</fullName>
    </recommendedName>
</protein>
<evidence type="ECO:0000256" key="6">
    <source>
        <dbReference type="SAM" id="Phobius"/>
    </source>
</evidence>
<organism evidence="7 8">
    <name type="scientific">Solimonas fluminis</name>
    <dbReference type="NCBI Taxonomy" id="2086571"/>
    <lineage>
        <taxon>Bacteria</taxon>
        <taxon>Pseudomonadati</taxon>
        <taxon>Pseudomonadota</taxon>
        <taxon>Gammaproteobacteria</taxon>
        <taxon>Nevskiales</taxon>
        <taxon>Nevskiaceae</taxon>
        <taxon>Solimonas</taxon>
    </lineage>
</organism>
<dbReference type="AlphaFoldDB" id="A0A2S5TAP0"/>
<dbReference type="RefSeq" id="WP_104232226.1">
    <property type="nucleotide sequence ID" value="NZ_PSNW01000016.1"/>
</dbReference>
<sequence length="97" mass="10874">MSHETDRRLALVFALLTGVTLLSWWLGAGDDRQAFSPDAALSLAVILMAAIKLRMIVWEFMELRHAPLRVRRGADGFLWGIVGVMLLVYAFGSRMQV</sequence>
<evidence type="ECO:0000256" key="3">
    <source>
        <dbReference type="ARBA" id="ARBA00022692"/>
    </source>
</evidence>
<reference evidence="7 8" key="1">
    <citation type="submission" date="2018-02" db="EMBL/GenBank/DDBJ databases">
        <title>Genome sequencing of Solimonas sp. HR-BB.</title>
        <authorList>
            <person name="Lee Y."/>
            <person name="Jeon C.O."/>
        </authorList>
    </citation>
    <scope>NUCLEOTIDE SEQUENCE [LARGE SCALE GENOMIC DNA]</scope>
    <source>
        <strain evidence="7 8">HR-BB</strain>
    </source>
</reference>
<evidence type="ECO:0000313" key="7">
    <source>
        <dbReference type="EMBL" id="PPE72070.1"/>
    </source>
</evidence>
<proteinExistence type="predicted"/>
<feature type="transmembrane region" description="Helical" evidence="6">
    <location>
        <begin position="73"/>
        <end position="92"/>
    </location>
</feature>
<keyword evidence="5 6" id="KW-0472">Membrane</keyword>
<evidence type="ECO:0000256" key="4">
    <source>
        <dbReference type="ARBA" id="ARBA00022989"/>
    </source>
</evidence>
<accession>A0A2S5TAP0</accession>
<keyword evidence="2" id="KW-1003">Cell membrane</keyword>
<dbReference type="OrthoDB" id="7066543at2"/>